<dbReference type="Proteomes" id="UP001497623">
    <property type="component" value="Unassembled WGS sequence"/>
</dbReference>
<feature type="compositionally biased region" description="Low complexity" evidence="1">
    <location>
        <begin position="68"/>
        <end position="77"/>
    </location>
</feature>
<name>A0AAV2RUW0_MEGNR</name>
<reference evidence="3 4" key="1">
    <citation type="submission" date="2024-05" db="EMBL/GenBank/DDBJ databases">
        <authorList>
            <person name="Wallberg A."/>
        </authorList>
    </citation>
    <scope>NUCLEOTIDE SEQUENCE [LARGE SCALE GENOMIC DNA]</scope>
</reference>
<feature type="region of interest" description="Disordered" evidence="1">
    <location>
        <begin position="52"/>
        <end position="77"/>
    </location>
</feature>
<gene>
    <name evidence="3" type="ORF">MNOR_LOCUS28853</name>
</gene>
<evidence type="ECO:0000256" key="2">
    <source>
        <dbReference type="SAM" id="SignalP"/>
    </source>
</evidence>
<protein>
    <recommendedName>
        <fullName evidence="5">Ig-like domain-containing protein</fullName>
    </recommendedName>
</protein>
<accession>A0AAV2RUW0</accession>
<proteinExistence type="predicted"/>
<keyword evidence="4" id="KW-1185">Reference proteome</keyword>
<evidence type="ECO:0000256" key="1">
    <source>
        <dbReference type="SAM" id="MobiDB-lite"/>
    </source>
</evidence>
<keyword evidence="2" id="KW-0732">Signal</keyword>
<sequence length="129" mass="13277">MSNFSCPTAGIVLLFSILSRPILVGTNSQGSSSIPTVPGLSESIKSVSELNLQCSSNSGPTSPSKAGSGPIDSKLSSISSSQFSTESLKQKSSLELSITSLVTFSKAGPSLETWSCVSANSSGYKCFNE</sequence>
<evidence type="ECO:0008006" key="5">
    <source>
        <dbReference type="Google" id="ProtNLM"/>
    </source>
</evidence>
<feature type="chain" id="PRO_5043360040" description="Ig-like domain-containing protein" evidence="2">
    <location>
        <begin position="25"/>
        <end position="129"/>
    </location>
</feature>
<feature type="signal peptide" evidence="2">
    <location>
        <begin position="1"/>
        <end position="24"/>
    </location>
</feature>
<dbReference type="AlphaFoldDB" id="A0AAV2RUW0"/>
<comment type="caution">
    <text evidence="3">The sequence shown here is derived from an EMBL/GenBank/DDBJ whole genome shotgun (WGS) entry which is preliminary data.</text>
</comment>
<evidence type="ECO:0000313" key="3">
    <source>
        <dbReference type="EMBL" id="CAL4141392.1"/>
    </source>
</evidence>
<organism evidence="3 4">
    <name type="scientific">Meganyctiphanes norvegica</name>
    <name type="common">Northern krill</name>
    <name type="synonym">Thysanopoda norvegica</name>
    <dbReference type="NCBI Taxonomy" id="48144"/>
    <lineage>
        <taxon>Eukaryota</taxon>
        <taxon>Metazoa</taxon>
        <taxon>Ecdysozoa</taxon>
        <taxon>Arthropoda</taxon>
        <taxon>Crustacea</taxon>
        <taxon>Multicrustacea</taxon>
        <taxon>Malacostraca</taxon>
        <taxon>Eumalacostraca</taxon>
        <taxon>Eucarida</taxon>
        <taxon>Euphausiacea</taxon>
        <taxon>Euphausiidae</taxon>
        <taxon>Meganyctiphanes</taxon>
    </lineage>
</organism>
<feature type="compositionally biased region" description="Polar residues" evidence="1">
    <location>
        <begin position="52"/>
        <end position="65"/>
    </location>
</feature>
<evidence type="ECO:0000313" key="4">
    <source>
        <dbReference type="Proteomes" id="UP001497623"/>
    </source>
</evidence>
<dbReference type="EMBL" id="CAXKWB010032519">
    <property type="protein sequence ID" value="CAL4141392.1"/>
    <property type="molecule type" value="Genomic_DNA"/>
</dbReference>